<dbReference type="InterPro" id="IPR003439">
    <property type="entry name" value="ABC_transporter-like_ATP-bd"/>
</dbReference>
<proteinExistence type="inferred from homology"/>
<evidence type="ECO:0000256" key="13">
    <source>
        <dbReference type="ARBA" id="ARBA00039050"/>
    </source>
</evidence>
<evidence type="ECO:0000256" key="2">
    <source>
        <dbReference type="ARBA" id="ARBA00004533"/>
    </source>
</evidence>
<comment type="subunit">
    <text evidence="3">The complex is composed of two ATP-binding proteins (GsiA), two transmembrane proteins (GsiC and GsiD) and a solute-binding protein (GsiB).</text>
</comment>
<feature type="domain" description="ABC transporter" evidence="16">
    <location>
        <begin position="7"/>
        <end position="238"/>
    </location>
</feature>
<comment type="catalytic activity">
    <reaction evidence="15">
        <text>glutathione(out) + ATP + H2O = glutathione(in) + ADP + phosphate + H(+)</text>
        <dbReference type="Rhea" id="RHEA:29791"/>
        <dbReference type="ChEBI" id="CHEBI:15377"/>
        <dbReference type="ChEBI" id="CHEBI:15378"/>
        <dbReference type="ChEBI" id="CHEBI:30616"/>
        <dbReference type="ChEBI" id="CHEBI:43474"/>
        <dbReference type="ChEBI" id="CHEBI:57925"/>
        <dbReference type="ChEBI" id="CHEBI:456216"/>
        <dbReference type="EC" id="7.4.2.10"/>
    </reaction>
</comment>
<keyword evidence="4" id="KW-0813">Transport</keyword>
<dbReference type="PANTHER" id="PTHR43776:SF15">
    <property type="entry name" value="GLUTATHIONE IMPORT ATP-BINDING PROTEIN GSIA"/>
    <property type="match status" value="1"/>
</dbReference>
<dbReference type="PROSITE" id="PS00211">
    <property type="entry name" value="ABC_TRANSPORTER_1"/>
    <property type="match status" value="1"/>
</dbReference>
<sequence>MTTAVSVKDLSISFQSARTRFAALRDVTFSVEEGQTFGLIGPSGCGKTTVLRAIAGLNTNWTGSIDILGTPLTPGRKITGEARRNIQMVFQDPYSSLHPRHRIGRILSEPLKLIGTEGIDATVTAALDQVGLPAAISDRYPHQLSGGQRQRIAIARALLLKPKLLLLDEPTSALDVTVQAEILNLLNDLKTSHRMTFILVSHDAGVIGHMCDNGVLMSHGQIARHLDRAALSQLTEEIVA</sequence>
<dbReference type="CDD" id="cd03257">
    <property type="entry name" value="ABC_NikE_OppD_transporters"/>
    <property type="match status" value="1"/>
</dbReference>
<dbReference type="GO" id="GO:0005524">
    <property type="term" value="F:ATP binding"/>
    <property type="evidence" value="ECO:0007669"/>
    <property type="project" value="UniProtKB-KW"/>
</dbReference>
<evidence type="ECO:0000256" key="10">
    <source>
        <dbReference type="ARBA" id="ARBA00023136"/>
    </source>
</evidence>
<dbReference type="InterPro" id="IPR050319">
    <property type="entry name" value="ABC_transp_ATP-bind"/>
</dbReference>
<accession>A0ABU0BXE5</accession>
<evidence type="ECO:0000256" key="15">
    <source>
        <dbReference type="ARBA" id="ARBA00047640"/>
    </source>
</evidence>
<evidence type="ECO:0000256" key="6">
    <source>
        <dbReference type="ARBA" id="ARBA00022519"/>
    </source>
</evidence>
<dbReference type="InterPro" id="IPR027417">
    <property type="entry name" value="P-loop_NTPase"/>
</dbReference>
<evidence type="ECO:0000256" key="9">
    <source>
        <dbReference type="ARBA" id="ARBA00022967"/>
    </source>
</evidence>
<evidence type="ECO:0000256" key="4">
    <source>
        <dbReference type="ARBA" id="ARBA00022448"/>
    </source>
</evidence>
<dbReference type="SMART" id="SM00382">
    <property type="entry name" value="AAA"/>
    <property type="match status" value="1"/>
</dbReference>
<dbReference type="Gene3D" id="3.40.50.300">
    <property type="entry name" value="P-loop containing nucleotide triphosphate hydrolases"/>
    <property type="match status" value="1"/>
</dbReference>
<dbReference type="Pfam" id="PF00005">
    <property type="entry name" value="ABC_tran"/>
    <property type="match status" value="1"/>
</dbReference>
<gene>
    <name evidence="17" type="ORF">QO002_005130</name>
</gene>
<comment type="function">
    <text evidence="11">Part of the ABC transporter complex GsiABCD involved in glutathione import. Responsible for energy coupling to the transport system.</text>
</comment>
<organism evidence="17 18">
    <name type="scientific">Pararhizobium capsulatum DSM 1112</name>
    <dbReference type="NCBI Taxonomy" id="1121113"/>
    <lineage>
        <taxon>Bacteria</taxon>
        <taxon>Pseudomonadati</taxon>
        <taxon>Pseudomonadota</taxon>
        <taxon>Alphaproteobacteria</taxon>
        <taxon>Hyphomicrobiales</taxon>
        <taxon>Rhizobiaceae</taxon>
        <taxon>Rhizobium/Agrobacterium group</taxon>
        <taxon>Pararhizobium</taxon>
    </lineage>
</organism>
<dbReference type="InterPro" id="IPR017871">
    <property type="entry name" value="ABC_transporter-like_CS"/>
</dbReference>
<name>A0ABU0BXE5_9HYPH</name>
<comment type="similarity">
    <text evidence="12">Belongs to the ABC transporter superfamily. Glutathione importer (TC 3.A.1.5.11) family.</text>
</comment>
<keyword evidence="6" id="KW-0997">Cell inner membrane</keyword>
<evidence type="ECO:0000313" key="17">
    <source>
        <dbReference type="EMBL" id="MDQ0322924.1"/>
    </source>
</evidence>
<reference evidence="17 18" key="1">
    <citation type="submission" date="2023-07" db="EMBL/GenBank/DDBJ databases">
        <title>Genomic Encyclopedia of Type Strains, Phase IV (KMG-IV): sequencing the most valuable type-strain genomes for metagenomic binning, comparative biology and taxonomic classification.</title>
        <authorList>
            <person name="Goeker M."/>
        </authorList>
    </citation>
    <scope>NUCLEOTIDE SEQUENCE [LARGE SCALE GENOMIC DNA]</scope>
    <source>
        <strain evidence="17 18">DSM 1112</strain>
    </source>
</reference>
<evidence type="ECO:0000256" key="11">
    <source>
        <dbReference type="ARBA" id="ARBA00037530"/>
    </source>
</evidence>
<comment type="subcellular location">
    <subcellularLocation>
        <location evidence="2">Cell inner membrane</location>
    </subcellularLocation>
    <subcellularLocation>
        <location evidence="1">Membrane</location>
        <topology evidence="1">Peripheral membrane protein</topology>
    </subcellularLocation>
</comment>
<dbReference type="EMBL" id="JAUSVF010000002">
    <property type="protein sequence ID" value="MDQ0322924.1"/>
    <property type="molecule type" value="Genomic_DNA"/>
</dbReference>
<evidence type="ECO:0000256" key="1">
    <source>
        <dbReference type="ARBA" id="ARBA00004170"/>
    </source>
</evidence>
<evidence type="ECO:0000256" key="8">
    <source>
        <dbReference type="ARBA" id="ARBA00022840"/>
    </source>
</evidence>
<evidence type="ECO:0000256" key="3">
    <source>
        <dbReference type="ARBA" id="ARBA00011469"/>
    </source>
</evidence>
<keyword evidence="10" id="KW-0472">Membrane</keyword>
<keyword evidence="9" id="KW-1278">Translocase</keyword>
<evidence type="ECO:0000256" key="14">
    <source>
        <dbReference type="ARBA" id="ARBA00041187"/>
    </source>
</evidence>
<keyword evidence="8 17" id="KW-0067">ATP-binding</keyword>
<dbReference type="InterPro" id="IPR003593">
    <property type="entry name" value="AAA+_ATPase"/>
</dbReference>
<evidence type="ECO:0000256" key="12">
    <source>
        <dbReference type="ARBA" id="ARBA00038416"/>
    </source>
</evidence>
<dbReference type="SUPFAM" id="SSF52540">
    <property type="entry name" value="P-loop containing nucleoside triphosphate hydrolases"/>
    <property type="match status" value="1"/>
</dbReference>
<dbReference type="RefSeq" id="WP_307234993.1">
    <property type="nucleotide sequence ID" value="NZ_JAUSVF010000002.1"/>
</dbReference>
<dbReference type="EC" id="7.4.2.10" evidence="13"/>
<evidence type="ECO:0000313" key="18">
    <source>
        <dbReference type="Proteomes" id="UP001230207"/>
    </source>
</evidence>
<dbReference type="PANTHER" id="PTHR43776">
    <property type="entry name" value="TRANSPORT ATP-BINDING PROTEIN"/>
    <property type="match status" value="1"/>
</dbReference>
<dbReference type="Proteomes" id="UP001230207">
    <property type="component" value="Unassembled WGS sequence"/>
</dbReference>
<evidence type="ECO:0000256" key="7">
    <source>
        <dbReference type="ARBA" id="ARBA00022741"/>
    </source>
</evidence>
<protein>
    <recommendedName>
        <fullName evidence="14">Glutathione import ATP-binding protein GsiA</fullName>
        <ecNumber evidence="13">7.4.2.10</ecNumber>
    </recommendedName>
</protein>
<evidence type="ECO:0000259" key="16">
    <source>
        <dbReference type="PROSITE" id="PS50893"/>
    </source>
</evidence>
<keyword evidence="7" id="KW-0547">Nucleotide-binding</keyword>
<evidence type="ECO:0000256" key="5">
    <source>
        <dbReference type="ARBA" id="ARBA00022475"/>
    </source>
</evidence>
<keyword evidence="5" id="KW-1003">Cell membrane</keyword>
<keyword evidence="18" id="KW-1185">Reference proteome</keyword>
<dbReference type="PROSITE" id="PS50893">
    <property type="entry name" value="ABC_TRANSPORTER_2"/>
    <property type="match status" value="1"/>
</dbReference>
<comment type="caution">
    <text evidence="17">The sequence shown here is derived from an EMBL/GenBank/DDBJ whole genome shotgun (WGS) entry which is preliminary data.</text>
</comment>